<name>A0A1S9I1R7_9CLOT</name>
<dbReference type="PANTHER" id="PTHR43281:SF1">
    <property type="entry name" value="FARNESYL DIPHOSPHATE SYNTHASE"/>
    <property type="match status" value="1"/>
</dbReference>
<evidence type="ECO:0000313" key="13">
    <source>
        <dbReference type="EMBL" id="OOO64220.1"/>
    </source>
</evidence>
<protein>
    <recommendedName>
        <fullName evidence="4">Farnesyl diphosphate synthase</fullName>
        <ecNumber evidence="3">2.5.1.10</ecNumber>
    </recommendedName>
    <alternativeName>
        <fullName evidence="10">(2E,6E)-farnesyl diphosphate synthase</fullName>
    </alternativeName>
    <alternativeName>
        <fullName evidence="9">Geranyltranstransferase</fullName>
    </alternativeName>
</protein>
<dbReference type="Proteomes" id="UP000190256">
    <property type="component" value="Unassembled WGS sequence"/>
</dbReference>
<evidence type="ECO:0000256" key="12">
    <source>
        <dbReference type="RuleBase" id="RU004466"/>
    </source>
</evidence>
<dbReference type="InterPro" id="IPR053378">
    <property type="entry name" value="Prenyl_diphosphate_synthase"/>
</dbReference>
<dbReference type="FunFam" id="1.10.600.10:FF:000001">
    <property type="entry name" value="Geranylgeranyl diphosphate synthase"/>
    <property type="match status" value="1"/>
</dbReference>
<dbReference type="SUPFAM" id="SSF48576">
    <property type="entry name" value="Terpenoid synthases"/>
    <property type="match status" value="1"/>
</dbReference>
<evidence type="ECO:0000256" key="6">
    <source>
        <dbReference type="ARBA" id="ARBA00022723"/>
    </source>
</evidence>
<dbReference type="NCBIfam" id="NF045485">
    <property type="entry name" value="FPPsyn"/>
    <property type="match status" value="1"/>
</dbReference>
<dbReference type="GO" id="GO:0005737">
    <property type="term" value="C:cytoplasm"/>
    <property type="evidence" value="ECO:0007669"/>
    <property type="project" value="UniProtKB-ARBA"/>
</dbReference>
<dbReference type="EMBL" id="MRAE01000034">
    <property type="protein sequence ID" value="OOO64220.1"/>
    <property type="molecule type" value="Genomic_DNA"/>
</dbReference>
<comment type="caution">
    <text evidence="13">The sequence shown here is derived from an EMBL/GenBank/DDBJ whole genome shotgun (WGS) entry which is preliminary data.</text>
</comment>
<dbReference type="InterPro" id="IPR008949">
    <property type="entry name" value="Isoprenoid_synthase_dom_sf"/>
</dbReference>
<evidence type="ECO:0000256" key="11">
    <source>
        <dbReference type="ARBA" id="ARBA00049399"/>
    </source>
</evidence>
<evidence type="ECO:0000256" key="9">
    <source>
        <dbReference type="ARBA" id="ARBA00032380"/>
    </source>
</evidence>
<keyword evidence="7" id="KW-0460">Magnesium</keyword>
<dbReference type="Pfam" id="PF00348">
    <property type="entry name" value="polyprenyl_synt"/>
    <property type="match status" value="1"/>
</dbReference>
<keyword evidence="6" id="KW-0479">Metal-binding</keyword>
<evidence type="ECO:0000256" key="3">
    <source>
        <dbReference type="ARBA" id="ARBA00012439"/>
    </source>
</evidence>
<reference evidence="13 14" key="1">
    <citation type="submission" date="2016-12" db="EMBL/GenBank/DDBJ databases">
        <title>Clostridium tepidum sp. nov., a close relative of Clostridium sporogenes and Clostridium botulinum Group I.</title>
        <authorList>
            <person name="Dobritsa A.P."/>
            <person name="Kutumbaka K.K."/>
            <person name="Werner K."/>
            <person name="Wiedmann M."/>
            <person name="Asmus A."/>
            <person name="Samadpour M."/>
        </authorList>
    </citation>
    <scope>NUCLEOTIDE SEQUENCE [LARGE SCALE GENOMIC DNA]</scope>
    <source>
        <strain evidence="13 14">IEH 97212</strain>
    </source>
</reference>
<dbReference type="EC" id="2.5.1.10" evidence="3"/>
<gene>
    <name evidence="13" type="ORF">BS638_11545</name>
</gene>
<accession>A0A1S9I1R7</accession>
<comment type="cofactor">
    <cofactor evidence="1">
        <name>Mg(2+)</name>
        <dbReference type="ChEBI" id="CHEBI:18420"/>
    </cofactor>
</comment>
<dbReference type="GO" id="GO:0004337">
    <property type="term" value="F:(2E,6E)-farnesyl diphosphate synthase activity"/>
    <property type="evidence" value="ECO:0007669"/>
    <property type="project" value="UniProtKB-EC"/>
</dbReference>
<dbReference type="GO" id="GO:0016114">
    <property type="term" value="P:terpenoid biosynthetic process"/>
    <property type="evidence" value="ECO:0007669"/>
    <property type="project" value="UniProtKB-ARBA"/>
</dbReference>
<sequence length="290" mass="32700">MDKIKQLKNEIELWLKEYLYNKGNYEKKIYEAMAYSLEAGGKRIRPILFLNTYSLYKENYKKVMPIAAAIEMIHTYSLIHDDLPAMDNDDLRRGKPTNHKVFGEAIAILAGDALLNEAMNIMFEYSMKNGESALKACYTIAKAAGVEGMIGGQVVDILSEDRSISVDELYYMHKKKTGALIKASIIAGAILAYAESTDIELLGEYGDNLGLAFQIKDDILDVEGDTITLGKKAKSDENNHKTTFVKVYGIDKCNKLCKDITNKCFNILTKLEKNADNLKKITMFLLNRKY</sequence>
<evidence type="ECO:0000313" key="14">
    <source>
        <dbReference type="Proteomes" id="UP000190256"/>
    </source>
</evidence>
<keyword evidence="8" id="KW-0414">Isoprene biosynthesis</keyword>
<evidence type="ECO:0000256" key="4">
    <source>
        <dbReference type="ARBA" id="ARBA00015100"/>
    </source>
</evidence>
<comment type="catalytic activity">
    <reaction evidence="11">
        <text>isopentenyl diphosphate + (2E)-geranyl diphosphate = (2E,6E)-farnesyl diphosphate + diphosphate</text>
        <dbReference type="Rhea" id="RHEA:19361"/>
        <dbReference type="ChEBI" id="CHEBI:33019"/>
        <dbReference type="ChEBI" id="CHEBI:58057"/>
        <dbReference type="ChEBI" id="CHEBI:128769"/>
        <dbReference type="ChEBI" id="CHEBI:175763"/>
        <dbReference type="EC" id="2.5.1.10"/>
    </reaction>
</comment>
<evidence type="ECO:0000256" key="1">
    <source>
        <dbReference type="ARBA" id="ARBA00001946"/>
    </source>
</evidence>
<evidence type="ECO:0000256" key="8">
    <source>
        <dbReference type="ARBA" id="ARBA00023229"/>
    </source>
</evidence>
<evidence type="ECO:0000256" key="10">
    <source>
        <dbReference type="ARBA" id="ARBA00032873"/>
    </source>
</evidence>
<dbReference type="AlphaFoldDB" id="A0A1S9I1R7"/>
<dbReference type="Gene3D" id="1.10.600.10">
    <property type="entry name" value="Farnesyl Diphosphate Synthase"/>
    <property type="match status" value="1"/>
</dbReference>
<evidence type="ECO:0000256" key="5">
    <source>
        <dbReference type="ARBA" id="ARBA00022679"/>
    </source>
</evidence>
<dbReference type="InterPro" id="IPR033749">
    <property type="entry name" value="Polyprenyl_synt_CS"/>
</dbReference>
<organism evidence="13 14">
    <name type="scientific">Clostridium tepidum</name>
    <dbReference type="NCBI Taxonomy" id="1962263"/>
    <lineage>
        <taxon>Bacteria</taxon>
        <taxon>Bacillati</taxon>
        <taxon>Bacillota</taxon>
        <taxon>Clostridia</taxon>
        <taxon>Eubacteriales</taxon>
        <taxon>Clostridiaceae</taxon>
        <taxon>Clostridium</taxon>
    </lineage>
</organism>
<dbReference type="OrthoDB" id="9805316at2"/>
<dbReference type="GO" id="GO:0046872">
    <property type="term" value="F:metal ion binding"/>
    <property type="evidence" value="ECO:0007669"/>
    <property type="project" value="UniProtKB-KW"/>
</dbReference>
<evidence type="ECO:0000256" key="2">
    <source>
        <dbReference type="ARBA" id="ARBA00006706"/>
    </source>
</evidence>
<evidence type="ECO:0000256" key="7">
    <source>
        <dbReference type="ARBA" id="ARBA00022842"/>
    </source>
</evidence>
<dbReference type="PROSITE" id="PS00444">
    <property type="entry name" value="POLYPRENYL_SYNTHASE_2"/>
    <property type="match status" value="1"/>
</dbReference>
<dbReference type="SFLD" id="SFLDS00005">
    <property type="entry name" value="Isoprenoid_Synthase_Type_I"/>
    <property type="match status" value="1"/>
</dbReference>
<dbReference type="RefSeq" id="WP_078054759.1">
    <property type="nucleotide sequence ID" value="NZ_JADPGM010000001.1"/>
</dbReference>
<keyword evidence="5 12" id="KW-0808">Transferase</keyword>
<proteinExistence type="inferred from homology"/>
<comment type="similarity">
    <text evidence="2 12">Belongs to the FPP/GGPP synthase family.</text>
</comment>
<dbReference type="InterPro" id="IPR000092">
    <property type="entry name" value="Polyprenyl_synt"/>
</dbReference>
<dbReference type="PANTHER" id="PTHR43281">
    <property type="entry name" value="FARNESYL DIPHOSPHATE SYNTHASE"/>
    <property type="match status" value="1"/>
</dbReference>
<dbReference type="CDD" id="cd00685">
    <property type="entry name" value="Trans_IPPS_HT"/>
    <property type="match status" value="1"/>
</dbReference>
<dbReference type="PROSITE" id="PS00723">
    <property type="entry name" value="POLYPRENYL_SYNTHASE_1"/>
    <property type="match status" value="1"/>
</dbReference>
<dbReference type="SFLD" id="SFLDG01017">
    <property type="entry name" value="Polyprenyl_Transferase_Like"/>
    <property type="match status" value="1"/>
</dbReference>